<dbReference type="STRING" id="477641.MODMU_3760"/>
<sequence>MNPDLHLTVPAGFDDADADAQVHPIARLLFTARTNAEAFGKAQKWVSVHDVFLVDVSWDFVNDESEPFTLSIYFVFEEEP</sequence>
<dbReference type="HOGENOM" id="CLU_2585809_0_0_11"/>
<evidence type="ECO:0000313" key="2">
    <source>
        <dbReference type="Proteomes" id="UP000006461"/>
    </source>
</evidence>
<dbReference type="OrthoDB" id="4260424at2"/>
<dbReference type="AlphaFoldDB" id="I4F0K4"/>
<reference evidence="1 2" key="1">
    <citation type="journal article" date="2012" name="J. Bacteriol.">
        <title>Genome Sequence of Radiation-Resistant Modestobacter marinus Strain BC501, a Representative Actinobacterium That Thrives on Calcareous Stone Surfaces.</title>
        <authorList>
            <person name="Normand P."/>
            <person name="Gury J."/>
            <person name="Pujic P."/>
            <person name="Chouaia B."/>
            <person name="Crotti E."/>
            <person name="Brusetti L."/>
            <person name="Daffonchio D."/>
            <person name="Vacherie B."/>
            <person name="Barbe V."/>
            <person name="Medigue C."/>
            <person name="Calteau A."/>
            <person name="Ghodhbane-Gtari F."/>
            <person name="Essoussi I."/>
            <person name="Nouioui I."/>
            <person name="Abbassi-Ghozzi I."/>
            <person name="Gtari M."/>
        </authorList>
    </citation>
    <scope>NUCLEOTIDE SEQUENCE [LARGE SCALE GENOMIC DNA]</scope>
    <source>
        <strain evidence="2">BC 501</strain>
    </source>
</reference>
<proteinExistence type="predicted"/>
<dbReference type="EMBL" id="FO203431">
    <property type="protein sequence ID" value="CCH89167.1"/>
    <property type="molecule type" value="Genomic_DNA"/>
</dbReference>
<evidence type="ECO:0000313" key="1">
    <source>
        <dbReference type="EMBL" id="CCH89167.1"/>
    </source>
</evidence>
<dbReference type="Proteomes" id="UP000006461">
    <property type="component" value="Chromosome"/>
</dbReference>
<dbReference type="eggNOG" id="ENOG5034AD3">
    <property type="taxonomic scope" value="Bacteria"/>
</dbReference>
<name>I4F0K4_MODI5</name>
<dbReference type="KEGG" id="mmar:MODMU_3760"/>
<gene>
    <name evidence="1" type="ordered locus">MODMU_3760</name>
</gene>
<keyword evidence="2" id="KW-1185">Reference proteome</keyword>
<accession>I4F0K4</accession>
<protein>
    <submittedName>
        <fullName evidence="1">Uncharacterized protein</fullName>
    </submittedName>
</protein>
<organism evidence="1 2">
    <name type="scientific">Modestobacter italicus (strain DSM 44449 / CECT 9708 / BC 501)</name>
    <dbReference type="NCBI Taxonomy" id="2732864"/>
    <lineage>
        <taxon>Bacteria</taxon>
        <taxon>Bacillati</taxon>
        <taxon>Actinomycetota</taxon>
        <taxon>Actinomycetes</taxon>
        <taxon>Geodermatophilales</taxon>
        <taxon>Geodermatophilaceae</taxon>
        <taxon>Modestobacter</taxon>
    </lineage>
</organism>
<dbReference type="OMA" id="QVHPMAR"/>